<gene>
    <name evidence="2" type="ORF">DNK57_04550</name>
</gene>
<feature type="transmembrane region" description="Helical" evidence="1">
    <location>
        <begin position="51"/>
        <end position="71"/>
    </location>
</feature>
<keyword evidence="1" id="KW-0472">Membrane</keyword>
<sequence length="128" mass="13980">MQRVYVLLIGSAVLLIPLILDVAFPLGLSLVILAGFFIAHFSKKEEEAVNMIITVIIAATVSLLIGLIRLIPEIGSIRIPESMIHNSPWILLLLVGSFFTTLILMTIGAMINAMINKIISSRTKPKEA</sequence>
<keyword evidence="1" id="KW-1133">Transmembrane helix</keyword>
<comment type="caution">
    <text evidence="2">The sequence shown here is derived from an EMBL/GenBank/DDBJ whole genome shotgun (WGS) entry which is preliminary data.</text>
</comment>
<organism evidence="2 3">
    <name type="scientific">Methanothermobacter thermautotrophicus</name>
    <name type="common">Methanobacterium thermoformicicum</name>
    <dbReference type="NCBI Taxonomy" id="145262"/>
    <lineage>
        <taxon>Archaea</taxon>
        <taxon>Methanobacteriati</taxon>
        <taxon>Methanobacteriota</taxon>
        <taxon>Methanomada group</taxon>
        <taxon>Methanobacteria</taxon>
        <taxon>Methanobacteriales</taxon>
        <taxon>Methanobacteriaceae</taxon>
        <taxon>Methanothermobacter</taxon>
    </lineage>
</organism>
<dbReference type="AlphaFoldDB" id="A0A842YL52"/>
<proteinExistence type="predicted"/>
<evidence type="ECO:0000313" key="3">
    <source>
        <dbReference type="Proteomes" id="UP000646659"/>
    </source>
</evidence>
<accession>A0A842YL52</accession>
<protein>
    <submittedName>
        <fullName evidence="2">Uncharacterized protein</fullName>
    </submittedName>
</protein>
<keyword evidence="1" id="KW-0812">Transmembrane</keyword>
<feature type="transmembrane region" description="Helical" evidence="1">
    <location>
        <begin position="6"/>
        <end position="39"/>
    </location>
</feature>
<name>A0A842YL52_METTF</name>
<evidence type="ECO:0000256" key="1">
    <source>
        <dbReference type="SAM" id="Phobius"/>
    </source>
</evidence>
<reference evidence="2" key="1">
    <citation type="submission" date="2018-06" db="EMBL/GenBank/DDBJ databases">
        <title>Draft genome sequence of Methanothermobacter thermautotrophicus Strain WHS, a thermophilic, hydrogenotrophic methanogen isolated from Washburn Hot Springs in Yellowstone National Park, USA.</title>
        <authorList>
            <person name="Mckay L.J."/>
            <person name="Klingelsmith K."/>
            <person name="Inskeep W.P."/>
            <person name="Fields M.W."/>
        </authorList>
    </citation>
    <scope>NUCLEOTIDE SEQUENCE</scope>
    <source>
        <strain evidence="2">WHS</strain>
    </source>
</reference>
<dbReference type="OrthoDB" id="83987at2157"/>
<feature type="transmembrane region" description="Helical" evidence="1">
    <location>
        <begin position="91"/>
        <end position="115"/>
    </location>
</feature>
<dbReference type="Proteomes" id="UP000646659">
    <property type="component" value="Unassembled WGS sequence"/>
</dbReference>
<dbReference type="EMBL" id="QKOF01000006">
    <property type="protein sequence ID" value="MBE2900086.1"/>
    <property type="molecule type" value="Genomic_DNA"/>
</dbReference>
<evidence type="ECO:0000313" key="2">
    <source>
        <dbReference type="EMBL" id="MBE2900086.1"/>
    </source>
</evidence>